<dbReference type="Proteomes" id="UP001149140">
    <property type="component" value="Unassembled WGS sequence"/>
</dbReference>
<dbReference type="GO" id="GO:0003824">
    <property type="term" value="F:catalytic activity"/>
    <property type="evidence" value="ECO:0007669"/>
    <property type="project" value="UniProtKB-ARBA"/>
</dbReference>
<evidence type="ECO:0000256" key="1">
    <source>
        <dbReference type="ARBA" id="ARBA00005254"/>
    </source>
</evidence>
<dbReference type="SUPFAM" id="SSF52096">
    <property type="entry name" value="ClpP/crotonase"/>
    <property type="match status" value="1"/>
</dbReference>
<accession>A0A9X3S465</accession>
<name>A0A9X3S465_9ACTN</name>
<dbReference type="InterPro" id="IPR001753">
    <property type="entry name" value="Enoyl-CoA_hydra/iso"/>
</dbReference>
<dbReference type="RefSeq" id="WP_270039100.1">
    <property type="nucleotide sequence ID" value="NZ_JAPDOD010000005.1"/>
</dbReference>
<dbReference type="InterPro" id="IPR014748">
    <property type="entry name" value="Enoyl-CoA_hydra_C"/>
</dbReference>
<evidence type="ECO:0000313" key="3">
    <source>
        <dbReference type="Proteomes" id="UP001149140"/>
    </source>
</evidence>
<sequence length="259" mass="26862">MYETLRTTRDGGALRIELHRPEALNAFTDTLASELYDAVTAAAEDVDVRVVVLSGAGRAFSAGADIKEGFAGGDLDLGAGLRAVSNPTILALRQMPKPVVAAVHGPAAGIGCSLALACDLIVAAESAYFLVAFSRIGLTTDGGASQFLATRVGHARAFRIALLAERIAAPDAHAWGLIDHVAPDDAHAAAVDDLVARLAAGPTSAYAATKRALNAVLYPNLEQQLELEATLQTQRGRSADFAEGVAAFVEKRTPAFTGS</sequence>
<dbReference type="Gene3D" id="3.90.226.10">
    <property type="entry name" value="2-enoyl-CoA Hydratase, Chain A, domain 1"/>
    <property type="match status" value="1"/>
</dbReference>
<dbReference type="CDD" id="cd06558">
    <property type="entry name" value="crotonase-like"/>
    <property type="match status" value="1"/>
</dbReference>
<dbReference type="Pfam" id="PF00378">
    <property type="entry name" value="ECH_1"/>
    <property type="match status" value="1"/>
</dbReference>
<keyword evidence="3" id="KW-1185">Reference proteome</keyword>
<dbReference type="PANTHER" id="PTHR43459:SF1">
    <property type="entry name" value="EG:BACN32G11.4 PROTEIN"/>
    <property type="match status" value="1"/>
</dbReference>
<dbReference type="InterPro" id="IPR029045">
    <property type="entry name" value="ClpP/crotonase-like_dom_sf"/>
</dbReference>
<protein>
    <submittedName>
        <fullName evidence="2">Enoyl-CoA hydratase-related protein</fullName>
    </submittedName>
</protein>
<evidence type="ECO:0000313" key="2">
    <source>
        <dbReference type="EMBL" id="MDA0160318.1"/>
    </source>
</evidence>
<reference evidence="2" key="1">
    <citation type="submission" date="2022-10" db="EMBL/GenBank/DDBJ databases">
        <title>The WGS of Solirubrobacter ginsenosidimutans DSM 21036.</title>
        <authorList>
            <person name="Jiang Z."/>
        </authorList>
    </citation>
    <scope>NUCLEOTIDE SEQUENCE</scope>
    <source>
        <strain evidence="2">DSM 21036</strain>
    </source>
</reference>
<comment type="similarity">
    <text evidence="1">Belongs to the enoyl-CoA hydratase/isomerase family.</text>
</comment>
<dbReference type="AlphaFoldDB" id="A0A9X3S465"/>
<comment type="caution">
    <text evidence="2">The sequence shown here is derived from an EMBL/GenBank/DDBJ whole genome shotgun (WGS) entry which is preliminary data.</text>
</comment>
<proteinExistence type="inferred from homology"/>
<dbReference type="PANTHER" id="PTHR43459">
    <property type="entry name" value="ENOYL-COA HYDRATASE"/>
    <property type="match status" value="1"/>
</dbReference>
<dbReference type="EMBL" id="JAPDOD010000005">
    <property type="protein sequence ID" value="MDA0160318.1"/>
    <property type="molecule type" value="Genomic_DNA"/>
</dbReference>
<gene>
    <name evidence="2" type="ORF">OM076_08585</name>
</gene>
<organism evidence="2 3">
    <name type="scientific">Solirubrobacter ginsenosidimutans</name>
    <dbReference type="NCBI Taxonomy" id="490573"/>
    <lineage>
        <taxon>Bacteria</taxon>
        <taxon>Bacillati</taxon>
        <taxon>Actinomycetota</taxon>
        <taxon>Thermoleophilia</taxon>
        <taxon>Solirubrobacterales</taxon>
        <taxon>Solirubrobacteraceae</taxon>
        <taxon>Solirubrobacter</taxon>
    </lineage>
</organism>
<dbReference type="Gene3D" id="1.10.12.10">
    <property type="entry name" value="Lyase 2-enoyl-coa Hydratase, Chain A, domain 2"/>
    <property type="match status" value="1"/>
</dbReference>